<dbReference type="PANTHER" id="PTHR21549:SF0">
    <property type="entry name" value="COILED-COIL DOMAIN-CONTAINING PROTEIN 112"/>
    <property type="match status" value="1"/>
</dbReference>
<evidence type="ECO:0000313" key="3">
    <source>
        <dbReference type="Proteomes" id="UP000791440"/>
    </source>
</evidence>
<name>A0A922CZ60_MANSE</name>
<reference evidence="2" key="1">
    <citation type="journal article" date="2016" name="Insect Biochem. Mol. Biol.">
        <title>Multifaceted biological insights from a draft genome sequence of the tobacco hornworm moth, Manduca sexta.</title>
        <authorList>
            <person name="Kanost M.R."/>
            <person name="Arrese E.L."/>
            <person name="Cao X."/>
            <person name="Chen Y.R."/>
            <person name="Chellapilla S."/>
            <person name="Goldsmith M.R."/>
            <person name="Grosse-Wilde E."/>
            <person name="Heckel D.G."/>
            <person name="Herndon N."/>
            <person name="Jiang H."/>
            <person name="Papanicolaou A."/>
            <person name="Qu J."/>
            <person name="Soulages J.L."/>
            <person name="Vogel H."/>
            <person name="Walters J."/>
            <person name="Waterhouse R.M."/>
            <person name="Ahn S.J."/>
            <person name="Almeida F.C."/>
            <person name="An C."/>
            <person name="Aqrawi P."/>
            <person name="Bretschneider A."/>
            <person name="Bryant W.B."/>
            <person name="Bucks S."/>
            <person name="Chao H."/>
            <person name="Chevignon G."/>
            <person name="Christen J.M."/>
            <person name="Clarke D.F."/>
            <person name="Dittmer N.T."/>
            <person name="Ferguson L.C.F."/>
            <person name="Garavelou S."/>
            <person name="Gordon K.H.J."/>
            <person name="Gunaratna R.T."/>
            <person name="Han Y."/>
            <person name="Hauser F."/>
            <person name="He Y."/>
            <person name="Heidel-Fischer H."/>
            <person name="Hirsh A."/>
            <person name="Hu Y."/>
            <person name="Jiang H."/>
            <person name="Kalra D."/>
            <person name="Klinner C."/>
            <person name="Konig C."/>
            <person name="Kovar C."/>
            <person name="Kroll A.R."/>
            <person name="Kuwar S.S."/>
            <person name="Lee S.L."/>
            <person name="Lehman R."/>
            <person name="Li K."/>
            <person name="Li Z."/>
            <person name="Liang H."/>
            <person name="Lovelace S."/>
            <person name="Lu Z."/>
            <person name="Mansfield J.H."/>
            <person name="McCulloch K.J."/>
            <person name="Mathew T."/>
            <person name="Morton B."/>
            <person name="Muzny D.M."/>
            <person name="Neunemann D."/>
            <person name="Ongeri F."/>
            <person name="Pauchet Y."/>
            <person name="Pu L.L."/>
            <person name="Pyrousis I."/>
            <person name="Rao X.J."/>
            <person name="Redding A."/>
            <person name="Roesel C."/>
            <person name="Sanchez-Gracia A."/>
            <person name="Schaack S."/>
            <person name="Shukla A."/>
            <person name="Tetreau G."/>
            <person name="Wang Y."/>
            <person name="Xiong G.H."/>
            <person name="Traut W."/>
            <person name="Walsh T.K."/>
            <person name="Worley K.C."/>
            <person name="Wu D."/>
            <person name="Wu W."/>
            <person name="Wu Y.Q."/>
            <person name="Zhang X."/>
            <person name="Zou Z."/>
            <person name="Zucker H."/>
            <person name="Briscoe A.D."/>
            <person name="Burmester T."/>
            <person name="Clem R.J."/>
            <person name="Feyereisen R."/>
            <person name="Grimmelikhuijzen C.J.P."/>
            <person name="Hamodrakas S.J."/>
            <person name="Hansson B.S."/>
            <person name="Huguet E."/>
            <person name="Jermiin L.S."/>
            <person name="Lan Q."/>
            <person name="Lehman H.K."/>
            <person name="Lorenzen M."/>
            <person name="Merzendorfer H."/>
            <person name="Michalopoulos I."/>
            <person name="Morton D.B."/>
            <person name="Muthukrishnan S."/>
            <person name="Oakeshott J.G."/>
            <person name="Palmer W."/>
            <person name="Park Y."/>
            <person name="Passarelli A.L."/>
            <person name="Rozas J."/>
            <person name="Schwartz L.M."/>
            <person name="Smith W."/>
            <person name="Southgate A."/>
            <person name="Vilcinskas A."/>
            <person name="Vogt R."/>
            <person name="Wang P."/>
            <person name="Werren J."/>
            <person name="Yu X.Q."/>
            <person name="Zhou J.J."/>
            <person name="Brown S.J."/>
            <person name="Scherer S.E."/>
            <person name="Richards S."/>
            <person name="Blissard G.W."/>
        </authorList>
    </citation>
    <scope>NUCLEOTIDE SEQUENCE</scope>
</reference>
<proteinExistence type="predicted"/>
<dbReference type="Proteomes" id="UP000791440">
    <property type="component" value="Unassembled WGS sequence"/>
</dbReference>
<evidence type="ECO:0000256" key="1">
    <source>
        <dbReference type="ARBA" id="ARBA00023054"/>
    </source>
</evidence>
<dbReference type="PANTHER" id="PTHR21549">
    <property type="entry name" value="MUTATED IN BLADDER CANCER 1"/>
    <property type="match status" value="1"/>
</dbReference>
<accession>A0A922CZ60</accession>
<keyword evidence="1" id="KW-0175">Coiled coil</keyword>
<dbReference type="InterPro" id="IPR039902">
    <property type="entry name" value="CCDC148/CCDC112"/>
</dbReference>
<reference evidence="2" key="2">
    <citation type="submission" date="2020-12" db="EMBL/GenBank/DDBJ databases">
        <authorList>
            <person name="Kanost M."/>
        </authorList>
    </citation>
    <scope>NUCLEOTIDE SEQUENCE</scope>
</reference>
<dbReference type="EMBL" id="JH668991">
    <property type="protein sequence ID" value="KAG6463491.1"/>
    <property type="molecule type" value="Genomic_DNA"/>
</dbReference>
<gene>
    <name evidence="2" type="ORF">O3G_MSEX013905</name>
</gene>
<protein>
    <submittedName>
        <fullName evidence="2">Uncharacterized protein</fullName>
    </submittedName>
</protein>
<evidence type="ECO:0000313" key="2">
    <source>
        <dbReference type="EMBL" id="KAG6463491.1"/>
    </source>
</evidence>
<dbReference type="AlphaFoldDB" id="A0A922CZ60"/>
<organism evidence="2 3">
    <name type="scientific">Manduca sexta</name>
    <name type="common">Tobacco hawkmoth</name>
    <name type="synonym">Tobacco hornworm</name>
    <dbReference type="NCBI Taxonomy" id="7130"/>
    <lineage>
        <taxon>Eukaryota</taxon>
        <taxon>Metazoa</taxon>
        <taxon>Ecdysozoa</taxon>
        <taxon>Arthropoda</taxon>
        <taxon>Hexapoda</taxon>
        <taxon>Insecta</taxon>
        <taxon>Pterygota</taxon>
        <taxon>Neoptera</taxon>
        <taxon>Endopterygota</taxon>
        <taxon>Lepidoptera</taxon>
        <taxon>Glossata</taxon>
        <taxon>Ditrysia</taxon>
        <taxon>Bombycoidea</taxon>
        <taxon>Sphingidae</taxon>
        <taxon>Sphinginae</taxon>
        <taxon>Sphingini</taxon>
        <taxon>Manduca</taxon>
    </lineage>
</organism>
<sequence>METRYILSKLSSKTSEASDDSFESADNNILAKIKRLQIEENYICQSMRKTIKNSGICLGNVFSNDSDYHKFKTKIKDSYMSVKNLFDYVNANISDQAALKSVDVDEIKMAILELEDKIKSLKKYLYSELINLKRTEEELIRNNENSYNKITGRQKIHSVTYNHIVPSPVKEMINSSFKCSEVQEFQEFMTNSENRYGGWNEYYHNIFVRSWNKYIQVNCNINLESYKTNVIDSDSFQLLINELLQRLPGFTKENLLLHCKWYIKYTYLKERQSLAIEKWREKKFLIKKKTIERKEKNTVQEITKYQSNSNNGKNLINCVSCYSYFLNYNN</sequence>
<comment type="caution">
    <text evidence="2">The sequence shown here is derived from an EMBL/GenBank/DDBJ whole genome shotgun (WGS) entry which is preliminary data.</text>
</comment>
<keyword evidence="3" id="KW-1185">Reference proteome</keyword>